<evidence type="ECO:0000256" key="12">
    <source>
        <dbReference type="SAM" id="Phobius"/>
    </source>
</evidence>
<keyword evidence="16" id="KW-1185">Reference proteome</keyword>
<name>A0A927N6U5_9ACTN</name>
<evidence type="ECO:0000256" key="9">
    <source>
        <dbReference type="ARBA" id="ARBA00023012"/>
    </source>
</evidence>
<gene>
    <name evidence="15" type="ORF">HEB94_008171</name>
</gene>
<dbReference type="SMART" id="SM00304">
    <property type="entry name" value="HAMP"/>
    <property type="match status" value="1"/>
</dbReference>
<keyword evidence="7 15" id="KW-0418">Kinase</keyword>
<reference evidence="15" key="1">
    <citation type="submission" date="2020-10" db="EMBL/GenBank/DDBJ databases">
        <title>Sequencing the genomes of 1000 actinobacteria strains.</title>
        <authorList>
            <person name="Klenk H.-P."/>
        </authorList>
    </citation>
    <scope>NUCLEOTIDE SEQUENCE</scope>
    <source>
        <strain evidence="15">DSM 45354</strain>
    </source>
</reference>
<accession>A0A927N6U5</accession>
<dbReference type="SMART" id="SM00388">
    <property type="entry name" value="HisKA"/>
    <property type="match status" value="1"/>
</dbReference>
<evidence type="ECO:0000313" key="15">
    <source>
        <dbReference type="EMBL" id="MBE1611323.1"/>
    </source>
</evidence>
<keyword evidence="6 12" id="KW-0812">Transmembrane</keyword>
<evidence type="ECO:0000259" key="14">
    <source>
        <dbReference type="PROSITE" id="PS50885"/>
    </source>
</evidence>
<dbReference type="PROSITE" id="PS50885">
    <property type="entry name" value="HAMP"/>
    <property type="match status" value="1"/>
</dbReference>
<dbReference type="EC" id="2.7.13.3" evidence="3"/>
<keyword evidence="8 12" id="KW-1133">Transmembrane helix</keyword>
<feature type="region of interest" description="Disordered" evidence="11">
    <location>
        <begin position="1"/>
        <end position="21"/>
    </location>
</feature>
<evidence type="ECO:0000256" key="5">
    <source>
        <dbReference type="ARBA" id="ARBA00022679"/>
    </source>
</evidence>
<evidence type="ECO:0000313" key="16">
    <source>
        <dbReference type="Proteomes" id="UP000638648"/>
    </source>
</evidence>
<feature type="transmembrane region" description="Helical" evidence="12">
    <location>
        <begin position="40"/>
        <end position="63"/>
    </location>
</feature>
<keyword evidence="9" id="KW-0902">Two-component regulatory system</keyword>
<evidence type="ECO:0000256" key="1">
    <source>
        <dbReference type="ARBA" id="ARBA00000085"/>
    </source>
</evidence>
<dbReference type="CDD" id="cd00075">
    <property type="entry name" value="HATPase"/>
    <property type="match status" value="1"/>
</dbReference>
<dbReference type="Gene3D" id="1.10.287.130">
    <property type="match status" value="1"/>
</dbReference>
<feature type="compositionally biased region" description="Gly residues" evidence="11">
    <location>
        <begin position="478"/>
        <end position="490"/>
    </location>
</feature>
<proteinExistence type="predicted"/>
<feature type="domain" description="HAMP" evidence="14">
    <location>
        <begin position="209"/>
        <end position="262"/>
    </location>
</feature>
<dbReference type="Proteomes" id="UP000638648">
    <property type="component" value="Unassembled WGS sequence"/>
</dbReference>
<dbReference type="Pfam" id="PF00512">
    <property type="entry name" value="HisKA"/>
    <property type="match status" value="1"/>
</dbReference>
<dbReference type="Pfam" id="PF00672">
    <property type="entry name" value="HAMP"/>
    <property type="match status" value="1"/>
</dbReference>
<evidence type="ECO:0000256" key="6">
    <source>
        <dbReference type="ARBA" id="ARBA00022692"/>
    </source>
</evidence>
<dbReference type="RefSeq" id="WP_202896792.1">
    <property type="nucleotide sequence ID" value="NZ_BAABJL010000042.1"/>
</dbReference>
<feature type="compositionally biased region" description="Basic and acidic residues" evidence="11">
    <location>
        <begin position="491"/>
        <end position="509"/>
    </location>
</feature>
<evidence type="ECO:0000256" key="3">
    <source>
        <dbReference type="ARBA" id="ARBA00012438"/>
    </source>
</evidence>
<comment type="subcellular location">
    <subcellularLocation>
        <location evidence="2">Cell membrane</location>
    </subcellularLocation>
</comment>
<dbReference type="InterPro" id="IPR003660">
    <property type="entry name" value="HAMP_dom"/>
</dbReference>
<comment type="catalytic activity">
    <reaction evidence="1">
        <text>ATP + protein L-histidine = ADP + protein N-phospho-L-histidine.</text>
        <dbReference type="EC" id="2.7.13.3"/>
    </reaction>
</comment>
<dbReference type="PROSITE" id="PS50109">
    <property type="entry name" value="HIS_KIN"/>
    <property type="match status" value="1"/>
</dbReference>
<sequence length="523" mass="54206">MTRPGWAGRRRGGGGVRPEPLRGLSAVRHRWHHASLRARLILIGSAGLAVGLGLGGLVLVQTLSFSLQRNLDMSARGTASDVAALVRAGRLSDPIPIGGASSLVQVVDGRGRVVAGSAGADRLVPLLEPTVLASARAGRPQTIGGERVGSTGPLRVVAQPVDRPTGGSVLVAVSARGMSESVAVFKTTLLVAFPILVGLLAAVAWRVVGWTLRPVEALRRGAAEITGASSARRLPVPAGDDEVHRLAVTLNDMLGRLEAARLRQRAFVADAAHELRSPLASMRTQLEVANRLGAGTDWTETANDLLTDLDRLGRLTNDLLLLARADEGALPPPTARVDVAALAAEVVGRYSDARVPVGVVAAQPGWVTGTPDALRQLLGNLLDNAVRHATTGVRVSVEAPDGAVLLTVADDGPGIPEPDRERVFDRFTRLDGARARDDGGSGLGLAIVRELVRLHGGTVTLGDAGPGVRAQVRLPRDGAGGAGESAGSGEGRGRRAHDTFGRRSGEADPRVTAVPDPADPPSP</sequence>
<protein>
    <recommendedName>
        <fullName evidence="3">histidine kinase</fullName>
        <ecNumber evidence="3">2.7.13.3</ecNumber>
    </recommendedName>
</protein>
<dbReference type="CDD" id="cd00082">
    <property type="entry name" value="HisKA"/>
    <property type="match status" value="1"/>
</dbReference>
<dbReference type="InterPro" id="IPR036097">
    <property type="entry name" value="HisK_dim/P_sf"/>
</dbReference>
<dbReference type="Gene3D" id="3.30.565.10">
    <property type="entry name" value="Histidine kinase-like ATPase, C-terminal domain"/>
    <property type="match status" value="1"/>
</dbReference>
<dbReference type="EMBL" id="JADBEM010000001">
    <property type="protein sequence ID" value="MBE1611323.1"/>
    <property type="molecule type" value="Genomic_DNA"/>
</dbReference>
<dbReference type="PANTHER" id="PTHR45436:SF5">
    <property type="entry name" value="SENSOR HISTIDINE KINASE TRCS"/>
    <property type="match status" value="1"/>
</dbReference>
<dbReference type="Pfam" id="PF02518">
    <property type="entry name" value="HATPase_c"/>
    <property type="match status" value="1"/>
</dbReference>
<dbReference type="SMART" id="SM00387">
    <property type="entry name" value="HATPase_c"/>
    <property type="match status" value="1"/>
</dbReference>
<dbReference type="SUPFAM" id="SSF47384">
    <property type="entry name" value="Homodimeric domain of signal transducing histidine kinase"/>
    <property type="match status" value="1"/>
</dbReference>
<keyword evidence="4" id="KW-0597">Phosphoprotein</keyword>
<dbReference type="PRINTS" id="PR00344">
    <property type="entry name" value="BCTRLSENSOR"/>
</dbReference>
<dbReference type="InterPro" id="IPR003661">
    <property type="entry name" value="HisK_dim/P_dom"/>
</dbReference>
<evidence type="ECO:0000259" key="13">
    <source>
        <dbReference type="PROSITE" id="PS50109"/>
    </source>
</evidence>
<evidence type="ECO:0000256" key="8">
    <source>
        <dbReference type="ARBA" id="ARBA00022989"/>
    </source>
</evidence>
<keyword evidence="10 12" id="KW-0472">Membrane</keyword>
<dbReference type="PANTHER" id="PTHR45436">
    <property type="entry name" value="SENSOR HISTIDINE KINASE YKOH"/>
    <property type="match status" value="1"/>
</dbReference>
<evidence type="ECO:0000256" key="2">
    <source>
        <dbReference type="ARBA" id="ARBA00004236"/>
    </source>
</evidence>
<dbReference type="SUPFAM" id="SSF55874">
    <property type="entry name" value="ATPase domain of HSP90 chaperone/DNA topoisomerase II/histidine kinase"/>
    <property type="match status" value="1"/>
</dbReference>
<dbReference type="InterPro" id="IPR005467">
    <property type="entry name" value="His_kinase_dom"/>
</dbReference>
<evidence type="ECO:0000256" key="11">
    <source>
        <dbReference type="SAM" id="MobiDB-lite"/>
    </source>
</evidence>
<dbReference type="InterPro" id="IPR050428">
    <property type="entry name" value="TCS_sensor_his_kinase"/>
</dbReference>
<feature type="region of interest" description="Disordered" evidence="11">
    <location>
        <begin position="463"/>
        <end position="523"/>
    </location>
</feature>
<dbReference type="CDD" id="cd06225">
    <property type="entry name" value="HAMP"/>
    <property type="match status" value="1"/>
</dbReference>
<dbReference type="InterPro" id="IPR004358">
    <property type="entry name" value="Sig_transdc_His_kin-like_C"/>
</dbReference>
<feature type="transmembrane region" description="Helical" evidence="12">
    <location>
        <begin position="189"/>
        <end position="212"/>
    </location>
</feature>
<dbReference type="GO" id="GO:0005886">
    <property type="term" value="C:plasma membrane"/>
    <property type="evidence" value="ECO:0007669"/>
    <property type="project" value="UniProtKB-SubCell"/>
</dbReference>
<evidence type="ECO:0000256" key="10">
    <source>
        <dbReference type="ARBA" id="ARBA00023136"/>
    </source>
</evidence>
<keyword evidence="5" id="KW-0808">Transferase</keyword>
<evidence type="ECO:0000256" key="4">
    <source>
        <dbReference type="ARBA" id="ARBA00022553"/>
    </source>
</evidence>
<dbReference type="GO" id="GO:0000155">
    <property type="term" value="F:phosphorelay sensor kinase activity"/>
    <property type="evidence" value="ECO:0007669"/>
    <property type="project" value="InterPro"/>
</dbReference>
<evidence type="ECO:0000256" key="7">
    <source>
        <dbReference type="ARBA" id="ARBA00022777"/>
    </source>
</evidence>
<dbReference type="InterPro" id="IPR003594">
    <property type="entry name" value="HATPase_dom"/>
</dbReference>
<comment type="caution">
    <text evidence="15">The sequence shown here is derived from an EMBL/GenBank/DDBJ whole genome shotgun (WGS) entry which is preliminary data.</text>
</comment>
<organism evidence="15 16">
    <name type="scientific">Actinopolymorpha pittospori</name>
    <dbReference type="NCBI Taxonomy" id="648752"/>
    <lineage>
        <taxon>Bacteria</taxon>
        <taxon>Bacillati</taxon>
        <taxon>Actinomycetota</taxon>
        <taxon>Actinomycetes</taxon>
        <taxon>Propionibacteriales</taxon>
        <taxon>Actinopolymorphaceae</taxon>
        <taxon>Actinopolymorpha</taxon>
    </lineage>
</organism>
<dbReference type="AlphaFoldDB" id="A0A927N6U5"/>
<dbReference type="InterPro" id="IPR036890">
    <property type="entry name" value="HATPase_C_sf"/>
</dbReference>
<feature type="domain" description="Histidine kinase" evidence="13">
    <location>
        <begin position="270"/>
        <end position="478"/>
    </location>
</feature>